<name>A0A972FTX2_9FLAO</name>
<keyword evidence="1" id="KW-0449">Lipoprotein</keyword>
<gene>
    <name evidence="1" type="primary">gldB</name>
    <name evidence="1" type="ORF">G6047_05685</name>
</gene>
<dbReference type="RefSeq" id="WP_169526519.1">
    <property type="nucleotide sequence ID" value="NZ_JAAMPU010000101.1"/>
</dbReference>
<protein>
    <submittedName>
        <fullName evidence="1">Gliding motility lipoprotein GldB</fullName>
    </submittedName>
</protein>
<evidence type="ECO:0000313" key="1">
    <source>
        <dbReference type="EMBL" id="NMH27515.1"/>
    </source>
</evidence>
<comment type="caution">
    <text evidence="1">The sequence shown here is derived from an EMBL/GenBank/DDBJ whole genome shotgun (WGS) entry which is preliminary data.</text>
</comment>
<dbReference type="Pfam" id="PF25594">
    <property type="entry name" value="GldB_lipo"/>
    <property type="match status" value="1"/>
</dbReference>
<organism evidence="1 2">
    <name type="scientific">Flavobacterium silvaticum</name>
    <dbReference type="NCBI Taxonomy" id="1852020"/>
    <lineage>
        <taxon>Bacteria</taxon>
        <taxon>Pseudomonadati</taxon>
        <taxon>Bacteroidota</taxon>
        <taxon>Flavobacteriia</taxon>
        <taxon>Flavobacteriales</taxon>
        <taxon>Flavobacteriaceae</taxon>
        <taxon>Flavobacterium</taxon>
    </lineage>
</organism>
<dbReference type="PROSITE" id="PS51257">
    <property type="entry name" value="PROKAR_LIPOPROTEIN"/>
    <property type="match status" value="1"/>
</dbReference>
<sequence>MRKLLIPFFIILTVASCDKKSKVEKEVEEIPVKMEVHRFDKDFYEAKPADLQDLKMEYPFFFRGNEPDSVWTNKMQNPLWREVFTEVEKKFGNFSKQESELEDLFKHLKYYFPRTKTPVTYTIIGQMDYNNKVFYAQDTLILSLELYLGKDHKFYVNDFPDYQRRGFDEKQLLPDVVSAFANTKIPPAENDFLSQMIRAGKELYMKDVLTPETSDEDKINYSPEQLAWSKANEYEIWRNFLENNLLYSTDQKLAQRFLMPAPFSKFYLEIDNESPGRIGEFIGWQIVRSYMENNKTNLQQLLLLDSKQLFEQSRYKPQKSDE</sequence>
<proteinExistence type="predicted"/>
<reference evidence="1" key="1">
    <citation type="submission" date="2020-02" db="EMBL/GenBank/DDBJ databases">
        <title>Flavobacterium sp. genome.</title>
        <authorList>
            <person name="Jung H.S."/>
            <person name="Baek J.H."/>
            <person name="Jeon C.O."/>
        </authorList>
    </citation>
    <scope>NUCLEOTIDE SEQUENCE</scope>
    <source>
        <strain evidence="1">SE-s28</strain>
    </source>
</reference>
<dbReference type="AlphaFoldDB" id="A0A972FTX2"/>
<dbReference type="Proteomes" id="UP000712080">
    <property type="component" value="Unassembled WGS sequence"/>
</dbReference>
<keyword evidence="2" id="KW-1185">Reference proteome</keyword>
<evidence type="ECO:0000313" key="2">
    <source>
        <dbReference type="Proteomes" id="UP000712080"/>
    </source>
</evidence>
<dbReference type="InterPro" id="IPR019853">
    <property type="entry name" value="GldB-like"/>
</dbReference>
<dbReference type="NCBIfam" id="TIGR03514">
    <property type="entry name" value="GldB_lipo"/>
    <property type="match status" value="1"/>
</dbReference>
<accession>A0A972FTX2</accession>
<dbReference type="EMBL" id="JAAMPU010000101">
    <property type="protein sequence ID" value="NMH27515.1"/>
    <property type="molecule type" value="Genomic_DNA"/>
</dbReference>